<keyword evidence="1" id="KW-0479">Metal-binding</keyword>
<keyword evidence="2 4" id="KW-0863">Zinc-finger</keyword>
<evidence type="ECO:0000256" key="2">
    <source>
        <dbReference type="ARBA" id="ARBA00022771"/>
    </source>
</evidence>
<dbReference type="PANTHER" id="PTHR23327:SF51">
    <property type="entry name" value="TRANSCRIPTIONAL REGULATOR OF YEAST FORM ADHERENCE 3"/>
    <property type="match status" value="1"/>
</dbReference>
<dbReference type="OrthoDB" id="9049620at2759"/>
<dbReference type="InterPro" id="IPR013083">
    <property type="entry name" value="Znf_RING/FYVE/PHD"/>
</dbReference>
<gene>
    <name evidence="6" type="ORF">SS50377_16229</name>
    <name evidence="7" type="ORF">SS50377_21145</name>
</gene>
<accession>V6LHA6</accession>
<dbReference type="InterPro" id="IPR027370">
    <property type="entry name" value="Znf-RING_euk"/>
</dbReference>
<dbReference type="Pfam" id="PF13445">
    <property type="entry name" value="zf-RING_UBOX"/>
    <property type="match status" value="1"/>
</dbReference>
<dbReference type="Proteomes" id="UP000018208">
    <property type="component" value="Unassembled WGS sequence"/>
</dbReference>
<reference evidence="6 7" key="1">
    <citation type="journal article" date="2014" name="PLoS Genet.">
        <title>The Genome of Spironucleus salmonicida Highlights a Fish Pathogen Adapted to Fluctuating Environments.</title>
        <authorList>
            <person name="Xu F."/>
            <person name="Jerlstrom-Hultqvist J."/>
            <person name="Einarsson E."/>
            <person name="Astvaldsson A."/>
            <person name="Svard S.G."/>
            <person name="Andersson J.O."/>
        </authorList>
    </citation>
    <scope>NUCLEOTIDE SEQUENCE</scope>
    <source>
        <strain evidence="7">ATCC 50377</strain>
    </source>
</reference>
<protein>
    <submittedName>
        <fullName evidence="6">Zinc finger, C3HC4 type (RING finger) domain-containing protein</fullName>
    </submittedName>
</protein>
<proteinExistence type="predicted"/>
<dbReference type="Gene3D" id="3.30.40.10">
    <property type="entry name" value="Zinc/RING finger domain, C3HC4 (zinc finger)"/>
    <property type="match status" value="1"/>
</dbReference>
<keyword evidence="3" id="KW-0862">Zinc</keyword>
<reference evidence="7" key="2">
    <citation type="submission" date="2020-12" db="EMBL/GenBank/DDBJ databases">
        <title>New Spironucleus salmonicida genome in near-complete chromosomes.</title>
        <authorList>
            <person name="Xu F."/>
            <person name="Kurt Z."/>
            <person name="Jimenez-Gonzalez A."/>
            <person name="Astvaldsson A."/>
            <person name="Andersson J.O."/>
            <person name="Svard S.G."/>
        </authorList>
    </citation>
    <scope>NUCLEOTIDE SEQUENCE</scope>
    <source>
        <strain evidence="7">ATCC 50377</strain>
    </source>
</reference>
<evidence type="ECO:0000256" key="4">
    <source>
        <dbReference type="PROSITE-ProRule" id="PRU00175"/>
    </source>
</evidence>
<dbReference type="InterPro" id="IPR001841">
    <property type="entry name" value="Znf_RING"/>
</dbReference>
<dbReference type="SMART" id="SM00184">
    <property type="entry name" value="RING"/>
    <property type="match status" value="1"/>
</dbReference>
<dbReference type="GO" id="GO:0008270">
    <property type="term" value="F:zinc ion binding"/>
    <property type="evidence" value="ECO:0007669"/>
    <property type="project" value="UniProtKB-KW"/>
</dbReference>
<organism evidence="6">
    <name type="scientific">Spironucleus salmonicida</name>
    <dbReference type="NCBI Taxonomy" id="348837"/>
    <lineage>
        <taxon>Eukaryota</taxon>
        <taxon>Metamonada</taxon>
        <taxon>Diplomonadida</taxon>
        <taxon>Hexamitidae</taxon>
        <taxon>Hexamitinae</taxon>
        <taxon>Spironucleus</taxon>
    </lineage>
</organism>
<dbReference type="SUPFAM" id="SSF57850">
    <property type="entry name" value="RING/U-box"/>
    <property type="match status" value="1"/>
</dbReference>
<name>V6LHA6_9EUKA</name>
<dbReference type="EMBL" id="AUWU02000001">
    <property type="protein sequence ID" value="KAH0577791.1"/>
    <property type="molecule type" value="Genomic_DNA"/>
</dbReference>
<feature type="domain" description="RING-type" evidence="5">
    <location>
        <begin position="46"/>
        <end position="87"/>
    </location>
</feature>
<dbReference type="PROSITE" id="PS50089">
    <property type="entry name" value="ZF_RING_2"/>
    <property type="match status" value="1"/>
</dbReference>
<dbReference type="AlphaFoldDB" id="V6LHA6"/>
<evidence type="ECO:0000259" key="5">
    <source>
        <dbReference type="PROSITE" id="PS50089"/>
    </source>
</evidence>
<keyword evidence="8" id="KW-1185">Reference proteome</keyword>
<evidence type="ECO:0000256" key="3">
    <source>
        <dbReference type="ARBA" id="ARBA00022833"/>
    </source>
</evidence>
<dbReference type="PANTHER" id="PTHR23327">
    <property type="entry name" value="RING FINGER PROTEIN 127"/>
    <property type="match status" value="1"/>
</dbReference>
<evidence type="ECO:0000313" key="7">
    <source>
        <dbReference type="EMBL" id="KAH0577791.1"/>
    </source>
</evidence>
<sequence length="189" mass="21752">MNKNEFFALSKLNNQKLQINDPKLAVILIQLHNLSIQSKNSMNCICTICLDDIKTPISLNCGHVFCQDCILQLKKSQPGNQKCPLCRITLLHTIAVKEQQCTQSPLDILILKQQIVQQALIQGQQQLDQFQQFQIKFSTIKKRLINKLVDIQCQKDLLVLNQPNFTQQINQLHEKQNLLQNIVNDLKPQ</sequence>
<dbReference type="InterPro" id="IPR017907">
    <property type="entry name" value="Znf_RING_CS"/>
</dbReference>
<evidence type="ECO:0000256" key="1">
    <source>
        <dbReference type="ARBA" id="ARBA00022723"/>
    </source>
</evidence>
<evidence type="ECO:0000313" key="8">
    <source>
        <dbReference type="Proteomes" id="UP000018208"/>
    </source>
</evidence>
<dbReference type="PROSITE" id="PS00518">
    <property type="entry name" value="ZF_RING_1"/>
    <property type="match status" value="1"/>
</dbReference>
<evidence type="ECO:0000313" key="6">
    <source>
        <dbReference type="EMBL" id="EST43927.1"/>
    </source>
</evidence>
<dbReference type="VEuPathDB" id="GiardiaDB:SS50377_21145"/>
<dbReference type="EMBL" id="KI546130">
    <property type="protein sequence ID" value="EST43927.1"/>
    <property type="molecule type" value="Genomic_DNA"/>
</dbReference>